<dbReference type="PROSITE" id="PS00107">
    <property type="entry name" value="PROTEIN_KINASE_ATP"/>
    <property type="match status" value="1"/>
</dbReference>
<dbReference type="SMART" id="SM00220">
    <property type="entry name" value="S_TKc"/>
    <property type="match status" value="1"/>
</dbReference>
<dbReference type="InterPro" id="IPR011009">
    <property type="entry name" value="Kinase-like_dom_sf"/>
</dbReference>
<evidence type="ECO:0000256" key="10">
    <source>
        <dbReference type="SAM" id="MobiDB-lite"/>
    </source>
</evidence>
<feature type="compositionally biased region" description="Basic and acidic residues" evidence="10">
    <location>
        <begin position="357"/>
        <end position="371"/>
    </location>
</feature>
<proteinExistence type="predicted"/>
<evidence type="ECO:0000313" key="13">
    <source>
        <dbReference type="Proteomes" id="UP000187209"/>
    </source>
</evidence>
<keyword evidence="5" id="KW-0418">Kinase</keyword>
<evidence type="ECO:0000256" key="6">
    <source>
        <dbReference type="ARBA" id="ARBA00022840"/>
    </source>
</evidence>
<comment type="catalytic activity">
    <reaction evidence="7">
        <text>L-threonyl-[protein] + ATP = O-phospho-L-threonyl-[protein] + ADP + H(+)</text>
        <dbReference type="Rhea" id="RHEA:46608"/>
        <dbReference type="Rhea" id="RHEA-COMP:11060"/>
        <dbReference type="Rhea" id="RHEA-COMP:11605"/>
        <dbReference type="ChEBI" id="CHEBI:15378"/>
        <dbReference type="ChEBI" id="CHEBI:30013"/>
        <dbReference type="ChEBI" id="CHEBI:30616"/>
        <dbReference type="ChEBI" id="CHEBI:61977"/>
        <dbReference type="ChEBI" id="CHEBI:456216"/>
        <dbReference type="EC" id="2.7.11.1"/>
    </reaction>
</comment>
<dbReference type="FunFam" id="1.10.510.10:FF:000275">
    <property type="entry name" value="SRSF protein kinase 2 isoform X3"/>
    <property type="match status" value="1"/>
</dbReference>
<evidence type="ECO:0000256" key="5">
    <source>
        <dbReference type="ARBA" id="ARBA00022777"/>
    </source>
</evidence>
<keyword evidence="3" id="KW-0808">Transferase</keyword>
<dbReference type="InterPro" id="IPR000719">
    <property type="entry name" value="Prot_kinase_dom"/>
</dbReference>
<dbReference type="PANTHER" id="PTHR47634">
    <property type="entry name" value="PROTEIN KINASE DOMAIN-CONTAINING PROTEIN-RELATED"/>
    <property type="match status" value="1"/>
</dbReference>
<dbReference type="Pfam" id="PF00069">
    <property type="entry name" value="Pkinase"/>
    <property type="match status" value="2"/>
</dbReference>
<feature type="compositionally biased region" description="Basic and acidic residues" evidence="10">
    <location>
        <begin position="393"/>
        <end position="431"/>
    </location>
</feature>
<evidence type="ECO:0000256" key="3">
    <source>
        <dbReference type="ARBA" id="ARBA00022679"/>
    </source>
</evidence>
<name>A0A1R2C502_9CILI</name>
<dbReference type="PROSITE" id="PS00108">
    <property type="entry name" value="PROTEIN_KINASE_ST"/>
    <property type="match status" value="1"/>
</dbReference>
<reference evidence="12 13" key="1">
    <citation type="submission" date="2016-11" db="EMBL/GenBank/DDBJ databases">
        <title>The macronuclear genome of Stentor coeruleus: a giant cell with tiny introns.</title>
        <authorList>
            <person name="Slabodnick M."/>
            <person name="Ruby J.G."/>
            <person name="Reiff S.B."/>
            <person name="Swart E.C."/>
            <person name="Gosai S."/>
            <person name="Prabakaran S."/>
            <person name="Witkowska E."/>
            <person name="Larue G.E."/>
            <person name="Fisher S."/>
            <person name="Freeman R.M."/>
            <person name="Gunawardena J."/>
            <person name="Chu W."/>
            <person name="Stover N.A."/>
            <person name="Gregory B.D."/>
            <person name="Nowacki M."/>
            <person name="Derisi J."/>
            <person name="Roy S.W."/>
            <person name="Marshall W.F."/>
            <person name="Sood P."/>
        </authorList>
    </citation>
    <scope>NUCLEOTIDE SEQUENCE [LARGE SCALE GENOMIC DNA]</scope>
    <source>
        <strain evidence="12">WM001</strain>
    </source>
</reference>
<gene>
    <name evidence="12" type="ORF">SteCoe_14857</name>
</gene>
<dbReference type="AlphaFoldDB" id="A0A1R2C502"/>
<dbReference type="GO" id="GO:0004674">
    <property type="term" value="F:protein serine/threonine kinase activity"/>
    <property type="evidence" value="ECO:0007669"/>
    <property type="project" value="UniProtKB-KW"/>
</dbReference>
<evidence type="ECO:0000256" key="9">
    <source>
        <dbReference type="PROSITE-ProRule" id="PRU10141"/>
    </source>
</evidence>
<feature type="region of interest" description="Disordered" evidence="10">
    <location>
        <begin position="665"/>
        <end position="691"/>
    </location>
</feature>
<keyword evidence="2" id="KW-0723">Serine/threonine-protein kinase</keyword>
<dbReference type="SUPFAM" id="SSF56112">
    <property type="entry name" value="Protein kinase-like (PK-like)"/>
    <property type="match status" value="1"/>
</dbReference>
<dbReference type="Gene3D" id="3.30.200.20">
    <property type="entry name" value="Phosphorylase Kinase, domain 1"/>
    <property type="match status" value="1"/>
</dbReference>
<feature type="region of interest" description="Disordered" evidence="10">
    <location>
        <begin position="1"/>
        <end position="35"/>
    </location>
</feature>
<keyword evidence="4 9" id="KW-0547">Nucleotide-binding</keyword>
<dbReference type="GO" id="GO:0000245">
    <property type="term" value="P:spliceosomal complex assembly"/>
    <property type="evidence" value="ECO:0007669"/>
    <property type="project" value="TreeGrafter"/>
</dbReference>
<comment type="catalytic activity">
    <reaction evidence="8">
        <text>L-seryl-[protein] + ATP = O-phospho-L-seryl-[protein] + ADP + H(+)</text>
        <dbReference type="Rhea" id="RHEA:17989"/>
        <dbReference type="Rhea" id="RHEA-COMP:9863"/>
        <dbReference type="Rhea" id="RHEA-COMP:11604"/>
        <dbReference type="ChEBI" id="CHEBI:15378"/>
        <dbReference type="ChEBI" id="CHEBI:29999"/>
        <dbReference type="ChEBI" id="CHEBI:30616"/>
        <dbReference type="ChEBI" id="CHEBI:83421"/>
        <dbReference type="ChEBI" id="CHEBI:456216"/>
        <dbReference type="EC" id="2.7.11.1"/>
    </reaction>
</comment>
<dbReference type="EMBL" id="MPUH01000280">
    <property type="protein sequence ID" value="OMJ84104.1"/>
    <property type="molecule type" value="Genomic_DNA"/>
</dbReference>
<feature type="region of interest" description="Disordered" evidence="10">
    <location>
        <begin position="255"/>
        <end position="431"/>
    </location>
</feature>
<comment type="caution">
    <text evidence="12">The sequence shown here is derived from an EMBL/GenBank/DDBJ whole genome shotgun (WGS) entry which is preliminary data.</text>
</comment>
<dbReference type="InterPro" id="IPR051334">
    <property type="entry name" value="SRPK"/>
</dbReference>
<evidence type="ECO:0000259" key="11">
    <source>
        <dbReference type="PROSITE" id="PS50011"/>
    </source>
</evidence>
<dbReference type="EC" id="2.7.11.1" evidence="1"/>
<feature type="binding site" evidence="9">
    <location>
        <position position="77"/>
    </location>
    <ligand>
        <name>ATP</name>
        <dbReference type="ChEBI" id="CHEBI:30616"/>
    </ligand>
</feature>
<organism evidence="12 13">
    <name type="scientific">Stentor coeruleus</name>
    <dbReference type="NCBI Taxonomy" id="5963"/>
    <lineage>
        <taxon>Eukaryota</taxon>
        <taxon>Sar</taxon>
        <taxon>Alveolata</taxon>
        <taxon>Ciliophora</taxon>
        <taxon>Postciliodesmatophora</taxon>
        <taxon>Heterotrichea</taxon>
        <taxon>Heterotrichida</taxon>
        <taxon>Stentoridae</taxon>
        <taxon>Stentor</taxon>
    </lineage>
</organism>
<dbReference type="InterPro" id="IPR008271">
    <property type="entry name" value="Ser/Thr_kinase_AS"/>
</dbReference>
<accession>A0A1R2C502</accession>
<keyword evidence="13" id="KW-1185">Reference proteome</keyword>
<dbReference type="PROSITE" id="PS50011">
    <property type="entry name" value="PROTEIN_KINASE_DOM"/>
    <property type="match status" value="1"/>
</dbReference>
<keyword evidence="6 9" id="KW-0067">ATP-binding</keyword>
<feature type="compositionally biased region" description="Basic and acidic residues" evidence="10">
    <location>
        <begin position="297"/>
        <end position="310"/>
    </location>
</feature>
<dbReference type="OrthoDB" id="2649at2759"/>
<dbReference type="Gene3D" id="1.10.510.10">
    <property type="entry name" value="Transferase(Phosphotransferase) domain 1"/>
    <property type="match status" value="2"/>
</dbReference>
<evidence type="ECO:0000256" key="8">
    <source>
        <dbReference type="ARBA" id="ARBA00048679"/>
    </source>
</evidence>
<dbReference type="GO" id="GO:0005524">
    <property type="term" value="F:ATP binding"/>
    <property type="evidence" value="ECO:0007669"/>
    <property type="project" value="UniProtKB-UniRule"/>
</dbReference>
<sequence>MDEASMSNEDIPDDSSSVVYDDEEEPASDYRPGGYHPVQPNELFLNRYHIVQKVGWGHFSTVWLCKDTKYNTFVAMKVQKSASNYAEAAYDEIDILMKVSSNCSLEIWKKSITKYLPNEGMQELENQKRSQCFVVQLLNSFIHTGPNGKHVCMVFEILGVNLLEIIKRYNYKGIPMPICRVISKQILIGLDYLHRICGIIHTDLKPENVLLQLTKAQINEIIKFGMLKTKVDCEPMKKTPMPIVSVVKELNIPEPRRKSKEEKPLPQPAPKIEVNNEPEIEKKTEPEQSEIEITDPGQDKIEITDPEMLKKIKKAEKKKNYRLRKKQAEKKLKEENPEAVVPKKKKKKRNKKNKKNKQNEGEQNKEDKKSEDDENEENKEKDIESVENSHNIISKEENKHDIEKEEKYEIEEEEKHEIEEEEKIHAESDSKLHEQLEIKVDEENNEDKDQDKNPVNENIRVKIADLGNGCWVDNHFATEIQTRQYRGPEVIIGISYNHTADLWSFACMLFELITGDFLFEPRTGKDFDKDDDHLAQMVETLGFFPKSFSLSGVNSKKYFTIKGELRRIKQLRIWPLKNVLLEKYRIKEEEASALASFLLPMLVYEPAKRATAEQMLGHFWLDMPNNYNIKMTEKEFWEMSLVQKQREVDNNERLKRGESPIIEGVRLPSSNENTDIEDNNEISQESDFSASDNEKEFIENLEYHQHMNQIKQKLLSNSHDI</sequence>
<feature type="compositionally biased region" description="Basic and acidic residues" evidence="10">
    <location>
        <begin position="255"/>
        <end position="264"/>
    </location>
</feature>
<evidence type="ECO:0000256" key="2">
    <source>
        <dbReference type="ARBA" id="ARBA00022527"/>
    </source>
</evidence>
<dbReference type="InterPro" id="IPR017441">
    <property type="entry name" value="Protein_kinase_ATP_BS"/>
</dbReference>
<dbReference type="PANTHER" id="PTHR47634:SF9">
    <property type="entry name" value="PROTEIN KINASE DOMAIN-CONTAINING PROTEIN-RELATED"/>
    <property type="match status" value="1"/>
</dbReference>
<feature type="domain" description="Protein kinase" evidence="11">
    <location>
        <begin position="48"/>
        <end position="621"/>
    </location>
</feature>
<protein>
    <recommendedName>
        <fullName evidence="1">non-specific serine/threonine protein kinase</fullName>
        <ecNumber evidence="1">2.7.11.1</ecNumber>
    </recommendedName>
</protein>
<evidence type="ECO:0000256" key="1">
    <source>
        <dbReference type="ARBA" id="ARBA00012513"/>
    </source>
</evidence>
<evidence type="ECO:0000313" key="12">
    <source>
        <dbReference type="EMBL" id="OMJ84104.1"/>
    </source>
</evidence>
<feature type="compositionally biased region" description="Basic residues" evidence="10">
    <location>
        <begin position="342"/>
        <end position="356"/>
    </location>
</feature>
<dbReference type="GO" id="GO:0050684">
    <property type="term" value="P:regulation of mRNA processing"/>
    <property type="evidence" value="ECO:0007669"/>
    <property type="project" value="TreeGrafter"/>
</dbReference>
<evidence type="ECO:0000256" key="4">
    <source>
        <dbReference type="ARBA" id="ARBA00022741"/>
    </source>
</evidence>
<dbReference type="Proteomes" id="UP000187209">
    <property type="component" value="Unassembled WGS sequence"/>
</dbReference>
<feature type="compositionally biased region" description="Basic residues" evidence="10">
    <location>
        <begin position="311"/>
        <end position="328"/>
    </location>
</feature>
<evidence type="ECO:0000256" key="7">
    <source>
        <dbReference type="ARBA" id="ARBA00047899"/>
    </source>
</evidence>